<feature type="non-terminal residue" evidence="2">
    <location>
        <position position="143"/>
    </location>
</feature>
<proteinExistence type="predicted"/>
<reference evidence="2" key="1">
    <citation type="submission" date="2021-02" db="EMBL/GenBank/DDBJ databases">
        <authorList>
            <person name="Dougan E. K."/>
            <person name="Rhodes N."/>
            <person name="Thang M."/>
            <person name="Chan C."/>
        </authorList>
    </citation>
    <scope>NUCLEOTIDE SEQUENCE</scope>
</reference>
<organism evidence="2 3">
    <name type="scientific">Polarella glacialis</name>
    <name type="common">Dinoflagellate</name>
    <dbReference type="NCBI Taxonomy" id="89957"/>
    <lineage>
        <taxon>Eukaryota</taxon>
        <taxon>Sar</taxon>
        <taxon>Alveolata</taxon>
        <taxon>Dinophyceae</taxon>
        <taxon>Suessiales</taxon>
        <taxon>Suessiaceae</taxon>
        <taxon>Polarella</taxon>
    </lineage>
</organism>
<sequence>RWPSARDESPEPPPRPATTASCRDWRKASPRSNSPERTAKPRKSVTFADDVDPLKSFMAMKTGANRSDQDLREVCLQRSLLLQSSLYNLRRAGKEPPNDEAKAAIAGGAGLIPAETDEAVKAALEEESKNQDTLMNKTLKDLE</sequence>
<gene>
    <name evidence="2" type="ORF">PGLA1383_LOCUS41773</name>
</gene>
<feature type="non-terminal residue" evidence="2">
    <location>
        <position position="1"/>
    </location>
</feature>
<dbReference type="EMBL" id="CAJNNV010028459">
    <property type="protein sequence ID" value="CAE8624667.1"/>
    <property type="molecule type" value="Genomic_DNA"/>
</dbReference>
<evidence type="ECO:0000313" key="3">
    <source>
        <dbReference type="Proteomes" id="UP000654075"/>
    </source>
</evidence>
<protein>
    <submittedName>
        <fullName evidence="2">Uncharacterized protein</fullName>
    </submittedName>
</protein>
<comment type="caution">
    <text evidence="2">The sequence shown here is derived from an EMBL/GenBank/DDBJ whole genome shotgun (WGS) entry which is preliminary data.</text>
</comment>
<accession>A0A813GP99</accession>
<evidence type="ECO:0000256" key="1">
    <source>
        <dbReference type="SAM" id="MobiDB-lite"/>
    </source>
</evidence>
<dbReference type="Proteomes" id="UP000654075">
    <property type="component" value="Unassembled WGS sequence"/>
</dbReference>
<name>A0A813GP99_POLGL</name>
<keyword evidence="3" id="KW-1185">Reference proteome</keyword>
<feature type="region of interest" description="Disordered" evidence="1">
    <location>
        <begin position="1"/>
        <end position="50"/>
    </location>
</feature>
<evidence type="ECO:0000313" key="2">
    <source>
        <dbReference type="EMBL" id="CAE8624667.1"/>
    </source>
</evidence>
<dbReference type="AlphaFoldDB" id="A0A813GP99"/>